<organism evidence="11 12">
    <name type="scientific">Mycolicibacter senuensis</name>
    <dbReference type="NCBI Taxonomy" id="386913"/>
    <lineage>
        <taxon>Bacteria</taxon>
        <taxon>Bacillati</taxon>
        <taxon>Actinomycetota</taxon>
        <taxon>Actinomycetes</taxon>
        <taxon>Mycobacteriales</taxon>
        <taxon>Mycobacteriaceae</taxon>
        <taxon>Mycolicibacter</taxon>
    </lineage>
</organism>
<feature type="transmembrane region" description="Helical" evidence="8">
    <location>
        <begin position="139"/>
        <end position="158"/>
    </location>
</feature>
<feature type="transmembrane region" description="Helical" evidence="8">
    <location>
        <begin position="66"/>
        <end position="88"/>
    </location>
</feature>
<evidence type="ECO:0000256" key="6">
    <source>
        <dbReference type="ARBA" id="ARBA00023136"/>
    </source>
</evidence>
<reference evidence="11 12" key="1">
    <citation type="journal article" date="2019" name="Emerg. Microbes Infect.">
        <title>Comprehensive subspecies identification of 175 nontuberculous mycobacteria species based on 7547 genomic profiles.</title>
        <authorList>
            <person name="Matsumoto Y."/>
            <person name="Kinjo T."/>
            <person name="Motooka D."/>
            <person name="Nabeya D."/>
            <person name="Jung N."/>
            <person name="Uechi K."/>
            <person name="Horii T."/>
            <person name="Iida T."/>
            <person name="Fujita J."/>
            <person name="Nakamura S."/>
        </authorList>
    </citation>
    <scope>NUCLEOTIDE SEQUENCE [LARGE SCALE GENOMIC DNA]</scope>
    <source>
        <strain evidence="11 12">JCM 16017</strain>
    </source>
</reference>
<dbReference type="EMBL" id="BLKV01000001">
    <property type="protein sequence ID" value="GFG69877.1"/>
    <property type="molecule type" value="Genomic_DNA"/>
</dbReference>
<evidence type="ECO:0000256" key="3">
    <source>
        <dbReference type="ARBA" id="ARBA00022679"/>
    </source>
</evidence>
<name>A0A7I9XKH8_9MYCO</name>
<proteinExistence type="predicted"/>
<dbReference type="InterPro" id="IPR002656">
    <property type="entry name" value="Acyl_transf_3_dom"/>
</dbReference>
<keyword evidence="2" id="KW-1003">Cell membrane</keyword>
<feature type="transmembrane region" description="Helical" evidence="8">
    <location>
        <begin position="354"/>
        <end position="375"/>
    </location>
</feature>
<gene>
    <name evidence="11" type="ORF">MSEN_15970</name>
</gene>
<accession>A0A7I9XKH8</accession>
<evidence type="ECO:0000256" key="2">
    <source>
        <dbReference type="ARBA" id="ARBA00022475"/>
    </source>
</evidence>
<keyword evidence="12" id="KW-1185">Reference proteome</keyword>
<comment type="subcellular location">
    <subcellularLocation>
        <location evidence="1">Cell membrane</location>
        <topology evidence="1">Multi-pass membrane protein</topology>
    </subcellularLocation>
</comment>
<evidence type="ECO:0000256" key="4">
    <source>
        <dbReference type="ARBA" id="ARBA00022692"/>
    </source>
</evidence>
<feature type="transmembrane region" description="Helical" evidence="8">
    <location>
        <begin position="165"/>
        <end position="182"/>
    </location>
</feature>
<evidence type="ECO:0000256" key="1">
    <source>
        <dbReference type="ARBA" id="ARBA00004651"/>
    </source>
</evidence>
<dbReference type="GO" id="GO:0009103">
    <property type="term" value="P:lipopolysaccharide biosynthetic process"/>
    <property type="evidence" value="ECO:0007669"/>
    <property type="project" value="TreeGrafter"/>
</dbReference>
<evidence type="ECO:0000256" key="8">
    <source>
        <dbReference type="SAM" id="Phobius"/>
    </source>
</evidence>
<evidence type="ECO:0000256" key="5">
    <source>
        <dbReference type="ARBA" id="ARBA00022989"/>
    </source>
</evidence>
<dbReference type="GO" id="GO:0005886">
    <property type="term" value="C:plasma membrane"/>
    <property type="evidence" value="ECO:0007669"/>
    <property type="project" value="UniProtKB-SubCell"/>
</dbReference>
<dbReference type="InterPro" id="IPR043968">
    <property type="entry name" value="SGNH"/>
</dbReference>
<feature type="transmembrane region" description="Helical" evidence="8">
    <location>
        <begin position="282"/>
        <end position="306"/>
    </location>
</feature>
<protein>
    <submittedName>
        <fullName evidence="11">Acyltransferase</fullName>
    </submittedName>
</protein>
<dbReference type="Proteomes" id="UP000465263">
    <property type="component" value="Unassembled WGS sequence"/>
</dbReference>
<keyword evidence="7 11" id="KW-0012">Acyltransferase</keyword>
<feature type="transmembrane region" description="Helical" evidence="8">
    <location>
        <begin position="29"/>
        <end position="45"/>
    </location>
</feature>
<dbReference type="PANTHER" id="PTHR23028">
    <property type="entry name" value="ACETYLTRANSFERASE"/>
    <property type="match status" value="1"/>
</dbReference>
<feature type="transmembrane region" description="Helical" evidence="8">
    <location>
        <begin position="252"/>
        <end position="270"/>
    </location>
</feature>
<dbReference type="InterPro" id="IPR050879">
    <property type="entry name" value="Acyltransferase_3"/>
</dbReference>
<sequence length="676" mass="73622">MQGLRMIAVLAVFANHLVGWPRGGSFGVDVFFVISGLLITGSLLRSAQESGKVAFGAFYWNRVRRIVPAATVVLILTYLTSLALFLPIRAAQIGRDARAAVLFMANWHFANRHADYFAVGEPVSPLQHYWSLSVEEQFYFVWPAVIFVVGLAVAHRAWTPQRRTLLAGTVMGVVVTASWWWAVHRAAGHPVEVYFDTFARAWELGAGALLAIATRPLTRVPTAVKPVLSWAGLVLIAASVLAEPPVRFCPPWALLPVTGAALVIAAGVGGEPGHQAFLRNPVSIYIGDISYSLYLVHWPVIVLLSAVAADNAYFVVAAAGLTFGLAIGSYHFVENPLRRVTWGRPSALNRPRPYPRFAALGAVSLLVVALCALVIRPDTDRQAVLPTVAVRSFDDMPTPGPLAAALRNEIATALQATEWPQLDPTMDAVVHGLPAAREVWRCGFIPQPSDQTCTFGDAAAPTKVVLVGDSIAMTYAGPLRQLALDSRGRTQVRIEAAYGCHFIDLAVTGLPPVVADQCPDYTQHRLQVIDTIKPDVVIVSNYYIFGTSRDPAQPTWSASMRPLVNKIKDSTVVFIPGPPDDKDIKECYSTRSSVPQDCVSQVLDRWRDTAAAERDLAEEIGAVWVDPRPWFCSPDQRCPSFVGTIPVKFDPFHMTPHYGQKITPVIGEALMATGVM</sequence>
<evidence type="ECO:0000256" key="7">
    <source>
        <dbReference type="ARBA" id="ARBA00023315"/>
    </source>
</evidence>
<comment type="caution">
    <text evidence="11">The sequence shown here is derived from an EMBL/GenBank/DDBJ whole genome shotgun (WGS) entry which is preliminary data.</text>
</comment>
<evidence type="ECO:0000259" key="10">
    <source>
        <dbReference type="Pfam" id="PF19040"/>
    </source>
</evidence>
<dbReference type="Pfam" id="PF19040">
    <property type="entry name" value="SGNH"/>
    <property type="match status" value="1"/>
</dbReference>
<dbReference type="Pfam" id="PF01757">
    <property type="entry name" value="Acyl_transf_3"/>
    <property type="match status" value="1"/>
</dbReference>
<dbReference type="InterPro" id="IPR036514">
    <property type="entry name" value="SGNH_hydro_sf"/>
</dbReference>
<evidence type="ECO:0000313" key="11">
    <source>
        <dbReference type="EMBL" id="GFG69877.1"/>
    </source>
</evidence>
<dbReference type="PANTHER" id="PTHR23028:SF53">
    <property type="entry name" value="ACYL_TRANSF_3 DOMAIN-CONTAINING PROTEIN"/>
    <property type="match status" value="1"/>
</dbReference>
<feature type="domain" description="Acyltransferase 3" evidence="9">
    <location>
        <begin position="3"/>
        <end position="327"/>
    </location>
</feature>
<feature type="domain" description="SGNH" evidence="10">
    <location>
        <begin position="449"/>
        <end position="666"/>
    </location>
</feature>
<keyword evidence="3 11" id="KW-0808">Transferase</keyword>
<evidence type="ECO:0000313" key="12">
    <source>
        <dbReference type="Proteomes" id="UP000465263"/>
    </source>
</evidence>
<keyword evidence="5 8" id="KW-1133">Transmembrane helix</keyword>
<dbReference type="AlphaFoldDB" id="A0A7I9XKH8"/>
<dbReference type="GO" id="GO:0016747">
    <property type="term" value="F:acyltransferase activity, transferring groups other than amino-acyl groups"/>
    <property type="evidence" value="ECO:0007669"/>
    <property type="project" value="InterPro"/>
</dbReference>
<keyword evidence="6 8" id="KW-0472">Membrane</keyword>
<keyword evidence="4 8" id="KW-0812">Transmembrane</keyword>
<feature type="transmembrane region" description="Helical" evidence="8">
    <location>
        <begin position="227"/>
        <end position="246"/>
    </location>
</feature>
<dbReference type="Gene3D" id="3.40.50.1110">
    <property type="entry name" value="SGNH hydrolase"/>
    <property type="match status" value="1"/>
</dbReference>
<evidence type="ECO:0000259" key="9">
    <source>
        <dbReference type="Pfam" id="PF01757"/>
    </source>
</evidence>
<feature type="transmembrane region" description="Helical" evidence="8">
    <location>
        <begin position="312"/>
        <end position="333"/>
    </location>
</feature>
<dbReference type="SUPFAM" id="SSF52266">
    <property type="entry name" value="SGNH hydrolase"/>
    <property type="match status" value="1"/>
</dbReference>